<dbReference type="PROSITE" id="PS50893">
    <property type="entry name" value="ABC_TRANSPORTER_2"/>
    <property type="match status" value="1"/>
</dbReference>
<dbReference type="Proteomes" id="UP000235682">
    <property type="component" value="Unassembled WGS sequence"/>
</dbReference>
<dbReference type="STRING" id="84521.SAMN04487994_10207"/>
<dbReference type="RefSeq" id="WP_102227466.1">
    <property type="nucleotide sequence ID" value="NZ_PNFY01000005.1"/>
</dbReference>
<organism evidence="5 6">
    <name type="scientific">Dolosicoccus paucivorans</name>
    <dbReference type="NCBI Taxonomy" id="84521"/>
    <lineage>
        <taxon>Bacteria</taxon>
        <taxon>Bacillati</taxon>
        <taxon>Bacillota</taxon>
        <taxon>Bacilli</taxon>
        <taxon>Lactobacillales</taxon>
        <taxon>Aerococcaceae</taxon>
        <taxon>Dolosicoccus</taxon>
    </lineage>
</organism>
<keyword evidence="6" id="KW-1185">Reference proteome</keyword>
<evidence type="ECO:0000313" key="5">
    <source>
        <dbReference type="EMBL" id="PMC58548.1"/>
    </source>
</evidence>
<dbReference type="InterPro" id="IPR027417">
    <property type="entry name" value="P-loop_NTPase"/>
</dbReference>
<evidence type="ECO:0000256" key="1">
    <source>
        <dbReference type="ARBA" id="ARBA00022448"/>
    </source>
</evidence>
<evidence type="ECO:0000313" key="6">
    <source>
        <dbReference type="Proteomes" id="UP000235682"/>
    </source>
</evidence>
<feature type="domain" description="ABC transporter" evidence="4">
    <location>
        <begin position="4"/>
        <end position="238"/>
    </location>
</feature>
<dbReference type="Pfam" id="PF00005">
    <property type="entry name" value="ABC_tran"/>
    <property type="match status" value="1"/>
</dbReference>
<keyword evidence="3 5" id="KW-0067">ATP-binding</keyword>
<reference evidence="5 6" key="1">
    <citation type="submission" date="2017-09" db="EMBL/GenBank/DDBJ databases">
        <title>Bacterial strain isolated from the female urinary microbiota.</title>
        <authorList>
            <person name="Thomas-White K."/>
            <person name="Kumar N."/>
            <person name="Forster S."/>
            <person name="Putonti C."/>
            <person name="Lawley T."/>
            <person name="Wolfe A.J."/>
        </authorList>
    </citation>
    <scope>NUCLEOTIDE SEQUENCE [LARGE SCALE GENOMIC DNA]</scope>
    <source>
        <strain evidence="5 6">UMB0852</strain>
    </source>
</reference>
<dbReference type="PROSITE" id="PS00211">
    <property type="entry name" value="ABC_TRANSPORTER_1"/>
    <property type="match status" value="1"/>
</dbReference>
<dbReference type="SMART" id="SM00382">
    <property type="entry name" value="AAA"/>
    <property type="match status" value="1"/>
</dbReference>
<evidence type="ECO:0000256" key="2">
    <source>
        <dbReference type="ARBA" id="ARBA00022741"/>
    </source>
</evidence>
<dbReference type="GO" id="GO:0005524">
    <property type="term" value="F:ATP binding"/>
    <property type="evidence" value="ECO:0007669"/>
    <property type="project" value="UniProtKB-KW"/>
</dbReference>
<dbReference type="InterPro" id="IPR003439">
    <property type="entry name" value="ABC_transporter-like_ATP-bd"/>
</dbReference>
<gene>
    <name evidence="5" type="ORF">CJ205_03765</name>
</gene>
<comment type="caution">
    <text evidence="5">The sequence shown here is derived from an EMBL/GenBank/DDBJ whole genome shotgun (WGS) entry which is preliminary data.</text>
</comment>
<dbReference type="SUPFAM" id="SSF52540">
    <property type="entry name" value="P-loop containing nucleoside triphosphate hydrolases"/>
    <property type="match status" value="1"/>
</dbReference>
<accession>A0A2N6SN88</accession>
<evidence type="ECO:0000256" key="3">
    <source>
        <dbReference type="ARBA" id="ARBA00022840"/>
    </source>
</evidence>
<dbReference type="PANTHER" id="PTHR42734:SF4">
    <property type="entry name" value="HIGH-AFFINITY ZINC UPTAKE SYSTEM ATP-BINDING PROTEIN ZNUC"/>
    <property type="match status" value="1"/>
</dbReference>
<dbReference type="Gene3D" id="3.40.50.300">
    <property type="entry name" value="P-loop containing nucleotide triphosphate hydrolases"/>
    <property type="match status" value="1"/>
</dbReference>
<dbReference type="InterPro" id="IPR017871">
    <property type="entry name" value="ABC_transporter-like_CS"/>
</dbReference>
<dbReference type="GO" id="GO:0016887">
    <property type="term" value="F:ATP hydrolysis activity"/>
    <property type="evidence" value="ECO:0007669"/>
    <property type="project" value="InterPro"/>
</dbReference>
<keyword evidence="1" id="KW-0813">Transport</keyword>
<dbReference type="CDD" id="cd03235">
    <property type="entry name" value="ABC_Metallic_Cations"/>
    <property type="match status" value="1"/>
</dbReference>
<protein>
    <submittedName>
        <fullName evidence="5">Zinc ABC transporter ATP-binding protein</fullName>
    </submittedName>
</protein>
<sequence>MALIEVQDLSFYYDEEKVLNDVNFQLDAGEFVILTGENGAAKSTLIKSVLGLLKPATGKVHIAKTNKDGEKLTIGYVPQNVASFNAGFPSTVQRLVESGRYPKGRWFKPLTAIDYEHVARALKSVGMEKQRHKRVGDLSGGQKQRISLARVFAMDPDILILDEPTTGMDIQSRKNFYKLLNHSAKHHGKAILMITHADDEIEGLYDREIRLIRQEGTPWRCFSMTSFNEPSSPEQPSH</sequence>
<evidence type="ECO:0000259" key="4">
    <source>
        <dbReference type="PROSITE" id="PS50893"/>
    </source>
</evidence>
<dbReference type="AlphaFoldDB" id="A0A2N6SN88"/>
<dbReference type="InterPro" id="IPR003593">
    <property type="entry name" value="AAA+_ATPase"/>
</dbReference>
<name>A0A2N6SN88_9LACT</name>
<proteinExistence type="predicted"/>
<dbReference type="PANTHER" id="PTHR42734">
    <property type="entry name" value="METAL TRANSPORT SYSTEM ATP-BINDING PROTEIN TM_0124-RELATED"/>
    <property type="match status" value="1"/>
</dbReference>
<dbReference type="EMBL" id="PNHE01000011">
    <property type="protein sequence ID" value="PMC58548.1"/>
    <property type="molecule type" value="Genomic_DNA"/>
</dbReference>
<dbReference type="InterPro" id="IPR050153">
    <property type="entry name" value="Metal_Ion_Import_ABC"/>
</dbReference>
<dbReference type="OrthoDB" id="9806726at2"/>
<keyword evidence="2" id="KW-0547">Nucleotide-binding</keyword>